<protein>
    <submittedName>
        <fullName evidence="2">Uncharacterized protein</fullName>
    </submittedName>
</protein>
<proteinExistence type="predicted"/>
<dbReference type="GO" id="GO:0005783">
    <property type="term" value="C:endoplasmic reticulum"/>
    <property type="evidence" value="ECO:0007669"/>
    <property type="project" value="TreeGrafter"/>
</dbReference>
<dbReference type="GO" id="GO:0003714">
    <property type="term" value="F:transcription corepressor activity"/>
    <property type="evidence" value="ECO:0007669"/>
    <property type="project" value="InterPro"/>
</dbReference>
<keyword evidence="4" id="KW-1185">Reference proteome</keyword>
<feature type="compositionally biased region" description="Low complexity" evidence="1">
    <location>
        <begin position="1"/>
        <end position="27"/>
    </location>
</feature>
<gene>
    <name evidence="3" type="ORF">BB560_000861</name>
    <name evidence="2" type="ORF">BB560_003670</name>
</gene>
<dbReference type="STRING" id="133381.A0A2T9ZBC2"/>
<dbReference type="PANTHER" id="PTHR38406">
    <property type="entry name" value="TRANSCRIPTIONAL REPRESSOR OPI1"/>
    <property type="match status" value="1"/>
</dbReference>
<name>A0A2T9ZBC2_9FUNG</name>
<feature type="compositionally biased region" description="Polar residues" evidence="1">
    <location>
        <begin position="151"/>
        <end position="163"/>
    </location>
</feature>
<feature type="region of interest" description="Disordered" evidence="1">
    <location>
        <begin position="635"/>
        <end position="654"/>
    </location>
</feature>
<dbReference type="AlphaFoldDB" id="A0A2T9ZBC2"/>
<dbReference type="InterPro" id="IPR013927">
    <property type="entry name" value="TF_Opi1_Ccg-8"/>
</dbReference>
<feature type="compositionally biased region" description="Polar residues" evidence="1">
    <location>
        <begin position="35"/>
        <end position="48"/>
    </location>
</feature>
<feature type="compositionally biased region" description="Basic residues" evidence="1">
    <location>
        <begin position="558"/>
        <end position="570"/>
    </location>
</feature>
<dbReference type="EMBL" id="MBFS01000725">
    <property type="protein sequence ID" value="PVV01893.1"/>
    <property type="molecule type" value="Genomic_DNA"/>
</dbReference>
<dbReference type="PANTHER" id="PTHR38406:SF1">
    <property type="entry name" value="TRANSCRIPTIONAL REPRESSOR OPI1"/>
    <property type="match status" value="1"/>
</dbReference>
<feature type="compositionally biased region" description="Low complexity" evidence="1">
    <location>
        <begin position="136"/>
        <end position="150"/>
    </location>
</feature>
<comment type="caution">
    <text evidence="2">The sequence shown here is derived from an EMBL/GenBank/DDBJ whole genome shotgun (WGS) entry which is preliminary data.</text>
</comment>
<dbReference type="GO" id="GO:0030968">
    <property type="term" value="P:endoplasmic reticulum unfolded protein response"/>
    <property type="evidence" value="ECO:0007669"/>
    <property type="project" value="TreeGrafter"/>
</dbReference>
<sequence>MMRDSSPSLCSISPSIPESSVVSSPVIKNKKSETYNDSSNPLDQQDSNISSIQRQQELIAAEALGALKIVPTQSQAPEEDSFMSRFNNIPIVHKAFSFYDQGKKRSQLFKATAQSIESRVRSVCVPLSNYISSYSTNQPPNQQDYPPQTDASDTSSHLGNPQNFSTRYKASIAESLDRAIETRRAKRANFEIRDSYENDFSSCSSALNAFNSKPSGKTIVPEASNSIPNPSPQASSNWNYLFENARERASNFRDDAIKKFSFIFCWLQFTKKSLKNYLLQLASFIEEFEKTIALFSRDTSASLAGAFGGTSPNSELEASQKGSKYAFDSLESFILASKERLSRLSSHIIEIMKSTIDNISKYAPVVLPSATRNYVRSLLLDLPNKLSSQIIPPPFSPSYSENNSLQTKSPAHSFPFNDSNLANSIASIKFNTEKITKFADESFVLMDSIIMVFKNLKSNSEPWLTALESEHLNYVNASPQSLSVTNSMDVDSDTCHNPSTDFKFNRFNNYSQEPDASPNSRKLKLDPLKDEHYIESHSVCFSPNSKHSRFNKDDVPHKKSQFPKTQKPRVRGYSFDPLSPHQKNGFRPQSRPNSSSLRISPLNTNSAQTTGPNTASTNNLTHLPPIFSPTEVNGKPTTPVHVSHDSNNYQPPNIKLPSIVKSLLKDTNTLSHK</sequence>
<dbReference type="Pfam" id="PF08618">
    <property type="entry name" value="Opi1"/>
    <property type="match status" value="1"/>
</dbReference>
<feature type="region of interest" description="Disordered" evidence="1">
    <location>
        <begin position="1"/>
        <end position="48"/>
    </location>
</feature>
<reference evidence="2 4" key="1">
    <citation type="journal article" date="2018" name="MBio">
        <title>Comparative Genomics Reveals the Core Gene Toolbox for the Fungus-Insect Symbiosis.</title>
        <authorList>
            <person name="Wang Y."/>
            <person name="Stata M."/>
            <person name="Wang W."/>
            <person name="Stajich J.E."/>
            <person name="White M.M."/>
            <person name="Moncalvo J.M."/>
        </authorList>
    </citation>
    <scope>NUCLEOTIDE SEQUENCE [LARGE SCALE GENOMIC DNA]</scope>
    <source>
        <strain evidence="2 4">SC-DP-2</strain>
    </source>
</reference>
<accession>A0A2T9ZBC2</accession>
<feature type="compositionally biased region" description="Polar residues" evidence="1">
    <location>
        <begin position="590"/>
        <end position="621"/>
    </location>
</feature>
<evidence type="ECO:0000313" key="4">
    <source>
        <dbReference type="Proteomes" id="UP000245609"/>
    </source>
</evidence>
<evidence type="ECO:0000256" key="1">
    <source>
        <dbReference type="SAM" id="MobiDB-lite"/>
    </source>
</evidence>
<dbReference type="GO" id="GO:0006357">
    <property type="term" value="P:regulation of transcription by RNA polymerase II"/>
    <property type="evidence" value="ECO:0007669"/>
    <property type="project" value="TreeGrafter"/>
</dbReference>
<dbReference type="GO" id="GO:0008654">
    <property type="term" value="P:phospholipid biosynthetic process"/>
    <property type="evidence" value="ECO:0007669"/>
    <property type="project" value="TreeGrafter"/>
</dbReference>
<feature type="region of interest" description="Disordered" evidence="1">
    <location>
        <begin position="134"/>
        <end position="163"/>
    </location>
</feature>
<evidence type="ECO:0000313" key="3">
    <source>
        <dbReference type="EMBL" id="PVV04629.1"/>
    </source>
</evidence>
<dbReference type="Proteomes" id="UP000245609">
    <property type="component" value="Unassembled WGS sequence"/>
</dbReference>
<dbReference type="GO" id="GO:0005634">
    <property type="term" value="C:nucleus"/>
    <property type="evidence" value="ECO:0007669"/>
    <property type="project" value="TreeGrafter"/>
</dbReference>
<evidence type="ECO:0000313" key="2">
    <source>
        <dbReference type="EMBL" id="PVV01893.1"/>
    </source>
</evidence>
<dbReference type="OrthoDB" id="2441642at2759"/>
<feature type="region of interest" description="Disordered" evidence="1">
    <location>
        <begin position="544"/>
        <end position="622"/>
    </location>
</feature>
<organism evidence="2 4">
    <name type="scientific">Smittium megazygosporum</name>
    <dbReference type="NCBI Taxonomy" id="133381"/>
    <lineage>
        <taxon>Eukaryota</taxon>
        <taxon>Fungi</taxon>
        <taxon>Fungi incertae sedis</taxon>
        <taxon>Zoopagomycota</taxon>
        <taxon>Kickxellomycotina</taxon>
        <taxon>Harpellomycetes</taxon>
        <taxon>Harpellales</taxon>
        <taxon>Legeriomycetaceae</taxon>
        <taxon>Smittium</taxon>
    </lineage>
</organism>
<dbReference type="EMBL" id="MBFS01000099">
    <property type="protein sequence ID" value="PVV04629.1"/>
    <property type="molecule type" value="Genomic_DNA"/>
</dbReference>